<feature type="region of interest" description="Disordered" evidence="1">
    <location>
        <begin position="217"/>
        <end position="249"/>
    </location>
</feature>
<dbReference type="Proteomes" id="UP001066276">
    <property type="component" value="Chromosome 11"/>
</dbReference>
<dbReference type="EMBL" id="JANPWB010000015">
    <property type="protein sequence ID" value="KAJ1088631.1"/>
    <property type="molecule type" value="Genomic_DNA"/>
</dbReference>
<name>A0AAV7LAM6_PLEWA</name>
<evidence type="ECO:0000313" key="3">
    <source>
        <dbReference type="Proteomes" id="UP001066276"/>
    </source>
</evidence>
<evidence type="ECO:0000313" key="2">
    <source>
        <dbReference type="EMBL" id="KAJ1088631.1"/>
    </source>
</evidence>
<reference evidence="2" key="1">
    <citation type="journal article" date="2022" name="bioRxiv">
        <title>Sequencing and chromosome-scale assembly of the giantPleurodeles waltlgenome.</title>
        <authorList>
            <person name="Brown T."/>
            <person name="Elewa A."/>
            <person name="Iarovenko S."/>
            <person name="Subramanian E."/>
            <person name="Araus A.J."/>
            <person name="Petzold A."/>
            <person name="Susuki M."/>
            <person name="Suzuki K.-i.T."/>
            <person name="Hayashi T."/>
            <person name="Toyoda A."/>
            <person name="Oliveira C."/>
            <person name="Osipova E."/>
            <person name="Leigh N.D."/>
            <person name="Simon A."/>
            <person name="Yun M.H."/>
        </authorList>
    </citation>
    <scope>NUCLEOTIDE SEQUENCE</scope>
    <source>
        <strain evidence="2">20211129_DDA</strain>
        <tissue evidence="2">Liver</tissue>
    </source>
</reference>
<organism evidence="2 3">
    <name type="scientific">Pleurodeles waltl</name>
    <name type="common">Iberian ribbed newt</name>
    <dbReference type="NCBI Taxonomy" id="8319"/>
    <lineage>
        <taxon>Eukaryota</taxon>
        <taxon>Metazoa</taxon>
        <taxon>Chordata</taxon>
        <taxon>Craniata</taxon>
        <taxon>Vertebrata</taxon>
        <taxon>Euteleostomi</taxon>
        <taxon>Amphibia</taxon>
        <taxon>Batrachia</taxon>
        <taxon>Caudata</taxon>
        <taxon>Salamandroidea</taxon>
        <taxon>Salamandridae</taxon>
        <taxon>Pleurodelinae</taxon>
        <taxon>Pleurodeles</taxon>
    </lineage>
</organism>
<evidence type="ECO:0000256" key="1">
    <source>
        <dbReference type="SAM" id="MobiDB-lite"/>
    </source>
</evidence>
<protein>
    <submittedName>
        <fullName evidence="2">Uncharacterized protein</fullName>
    </submittedName>
</protein>
<sequence>MAAPSDLMELSVEEENLMELSVEEGNFSSGEGSHMFMAEQNNKAVIIIDSEEEGEVLELQVEEGTGIGGQLEGGLLVPSGRGSGQTSKIASQVGQGVQEWEVEDHSIFRAGVQGFFQKEQGRISKGTICGVTSEYGVAGSAQLGQKVSGQEQRAYLSGCVAPHVSSGHGVLVEHQLSGRSAGGPVTVGVRAPPGRRIEERAQSGAVRLTAREATPMEVRSVESNARGLESRSYSRSAILTGEEEEELDYGEDGEQIEAPQASTSGQAFRGERLSRREVAANLSRGEGCVLGGTRSGFRVSKNVDVAIQVGGEGKESKVGDPMNTQEEAGKVGVDQDGSLLTAYQLLALLRRALGWLGMDYRYYGTHSFQIGAATEARTVDAPCDEGLSEAEIRYVGMQFLAAT</sequence>
<keyword evidence="3" id="KW-1185">Reference proteome</keyword>
<accession>A0AAV7LAM6</accession>
<comment type="caution">
    <text evidence="2">The sequence shown here is derived from an EMBL/GenBank/DDBJ whole genome shotgun (WGS) entry which is preliminary data.</text>
</comment>
<dbReference type="AlphaFoldDB" id="A0AAV7LAM6"/>
<gene>
    <name evidence="2" type="ORF">NDU88_001787</name>
</gene>
<proteinExistence type="predicted"/>